<dbReference type="GO" id="GO:0005634">
    <property type="term" value="C:nucleus"/>
    <property type="evidence" value="ECO:0007669"/>
    <property type="project" value="UniProtKB-SubCell"/>
</dbReference>
<sequence>MSILASVNVPMYSPAASKGKSAARPSPPRRLYGDEPLPVKLSDVAPRAAKIVGRVLGSNGAFYTLKIGDTTLEDVAVDEVLDYISADHLEEYETRQFAEEAELLRIAETEHERIERERQDFKRERALRKGTIEYQEIDDAENSGNESYGAGGRGRARPTYKNFFKPIKERRRRKRDPQTGELMPLRDEESADASDDSLPPIRASGLQRHSSELVQLQKPTRRRRKRDPVTGQLMPLAPLETSENRMASGSLQHKKRPRRRRHPITQELMPLGWRYDPNEEGRSQASGAKDVSPAMHRMSLSQEEPTKRLKLQHSSHSSDESPSEDALAGRNPSTEAGTVVTKDSTARGQTKSSKGQLGGGAVAFKEEASKQREYKQTTLTSIMQPTANLSSADDSGNENEVNDVEDGFPVDEYVMEAVLAHQMSDPKTHPGKEPVMLYQVKWEGYDEPTWEPAESFPDPKTVEEYHRAVEARKPDQPESSSVGNGQASRAFHTAGGKSTMRPESPLSRHTDGSDDGEEESDEDGVFEIERIVGHRMSNPEEQGPDFGRTPVQLYQVKWRGFDALTWETIDSFEDLGVIHDYRRQAGLPALSDEAGGDQCDLAFAAALAFLASSLAFFVLDKKKREVLLQRLHPRGRRATESFTPPRSLSPDKQGLPSNKPPSSPDYSDAFPPSRRHVLADLELHGPGRSAKDLSQQTVDQSKRVPNSEPANTAALAQYTTPTGFTVDEIRRLGDFPDYAKLSGVPLPDPYTAFDISKAKPRPYRPLRWAYHQTMSISKLESDWWLELEHTYADRVRQRKSLFENHGPLVLQALPGSEIATKELMEMCLQFLCARYPQYFKLDVERMIFHNEILKTETDLRATEPLHVLLHNVPEDFAIMLRDPQTGIYVFRAGIICSSLGWSLGSKIGLQLHEIHEPIPDYKEKMQFSMDRYFSKKPTEKAVQRGSWGLEIDEPLFMPPDDPHEKLREGQDPSHTVDRCNLRVDWQTLRRLPLSGAVVFNFKALFTPVTEFRDEPYIPTLLLKVLREGKKSLMEYKNTWHTEHVVIPAVEQYEREQIAEGLVPNDWEPHTLSETPFYPGWEEKWHRQQGF</sequence>
<comment type="subcellular location">
    <subcellularLocation>
        <location evidence="1">Nucleus</location>
    </subcellularLocation>
</comment>
<dbReference type="SMART" id="SM00298">
    <property type="entry name" value="CHROMO"/>
    <property type="match status" value="2"/>
</dbReference>
<dbReference type="GO" id="GO:0006338">
    <property type="term" value="P:chromatin remodeling"/>
    <property type="evidence" value="ECO:0007669"/>
    <property type="project" value="UniProtKB-ARBA"/>
</dbReference>
<feature type="compositionally biased region" description="Acidic residues" evidence="5">
    <location>
        <begin position="395"/>
        <end position="404"/>
    </location>
</feature>
<feature type="compositionally biased region" description="Polar residues" evidence="5">
    <location>
        <begin position="477"/>
        <end position="487"/>
    </location>
</feature>
<evidence type="ECO:0000256" key="4">
    <source>
        <dbReference type="SAM" id="Coils"/>
    </source>
</evidence>
<evidence type="ECO:0000259" key="6">
    <source>
        <dbReference type="PROSITE" id="PS50013"/>
    </source>
</evidence>
<keyword evidence="3" id="KW-0539">Nucleus</keyword>
<keyword evidence="8" id="KW-1185">Reference proteome</keyword>
<comment type="subunit">
    <text evidence="2">Component of the NuA4 histone acetyltransferase complex.</text>
</comment>
<feature type="domain" description="Chromo" evidence="6">
    <location>
        <begin position="526"/>
        <end position="584"/>
    </location>
</feature>
<feature type="compositionally biased region" description="Acidic residues" evidence="5">
    <location>
        <begin position="513"/>
        <end position="523"/>
    </location>
</feature>
<feature type="domain" description="Chromo" evidence="6">
    <location>
        <begin position="413"/>
        <end position="477"/>
    </location>
</feature>
<evidence type="ECO:0000256" key="2">
    <source>
        <dbReference type="ARBA" id="ARBA00011353"/>
    </source>
</evidence>
<dbReference type="PANTHER" id="PTHR22812">
    <property type="entry name" value="CHROMOBOX PROTEIN"/>
    <property type="match status" value="1"/>
</dbReference>
<dbReference type="AlphaFoldDB" id="A0A1Z5TBE2"/>
<gene>
    <name evidence="7" type="ORF">BTJ68_05984</name>
</gene>
<dbReference type="Gene3D" id="2.40.50.40">
    <property type="match status" value="2"/>
</dbReference>
<dbReference type="SUPFAM" id="SSF54160">
    <property type="entry name" value="Chromo domain-like"/>
    <property type="match status" value="2"/>
</dbReference>
<dbReference type="InterPro" id="IPR023780">
    <property type="entry name" value="Chromo_domain"/>
</dbReference>
<dbReference type="PROSITE" id="PS50013">
    <property type="entry name" value="CHROMO_2"/>
    <property type="match status" value="2"/>
</dbReference>
<dbReference type="Pfam" id="PF11927">
    <property type="entry name" value="HODM_asu-like"/>
    <property type="match status" value="1"/>
</dbReference>
<dbReference type="Proteomes" id="UP000194280">
    <property type="component" value="Unassembled WGS sequence"/>
</dbReference>
<accession>A0A1Z5TBE2</accession>
<feature type="compositionally biased region" description="Polar residues" evidence="5">
    <location>
        <begin position="376"/>
        <end position="394"/>
    </location>
</feature>
<feature type="region of interest" description="Disordered" evidence="5">
    <location>
        <begin position="686"/>
        <end position="716"/>
    </location>
</feature>
<evidence type="ECO:0000313" key="8">
    <source>
        <dbReference type="Proteomes" id="UP000194280"/>
    </source>
</evidence>
<evidence type="ECO:0000256" key="1">
    <source>
        <dbReference type="ARBA" id="ARBA00004123"/>
    </source>
</evidence>
<dbReference type="OrthoDB" id="1918685at2759"/>
<dbReference type="InParanoid" id="A0A1Z5TBE2"/>
<dbReference type="Pfam" id="PF00385">
    <property type="entry name" value="Chromo"/>
    <property type="match status" value="1"/>
</dbReference>
<dbReference type="EMBL" id="MUNK01000077">
    <property type="protein sequence ID" value="OTA33320.1"/>
    <property type="molecule type" value="Genomic_DNA"/>
</dbReference>
<evidence type="ECO:0000256" key="3">
    <source>
        <dbReference type="ARBA" id="ARBA00023242"/>
    </source>
</evidence>
<dbReference type="InterPro" id="IPR021848">
    <property type="entry name" value="HODM_asu-like"/>
</dbReference>
<protein>
    <recommendedName>
        <fullName evidence="6">Chromo domain-containing protein</fullName>
    </recommendedName>
</protein>
<comment type="caution">
    <text evidence="7">The sequence shown here is derived from an EMBL/GenBank/DDBJ whole genome shotgun (WGS) entry which is preliminary data.</text>
</comment>
<proteinExistence type="predicted"/>
<dbReference type="InterPro" id="IPR016197">
    <property type="entry name" value="Chromo-like_dom_sf"/>
</dbReference>
<name>A0A1Z5TBE2_HORWE</name>
<evidence type="ECO:0000313" key="7">
    <source>
        <dbReference type="EMBL" id="OTA33320.1"/>
    </source>
</evidence>
<organism evidence="7 8">
    <name type="scientific">Hortaea werneckii EXF-2000</name>
    <dbReference type="NCBI Taxonomy" id="1157616"/>
    <lineage>
        <taxon>Eukaryota</taxon>
        <taxon>Fungi</taxon>
        <taxon>Dikarya</taxon>
        <taxon>Ascomycota</taxon>
        <taxon>Pezizomycotina</taxon>
        <taxon>Dothideomycetes</taxon>
        <taxon>Dothideomycetidae</taxon>
        <taxon>Mycosphaerellales</taxon>
        <taxon>Teratosphaeriaceae</taxon>
        <taxon>Hortaea</taxon>
    </lineage>
</organism>
<dbReference type="VEuPathDB" id="FungiDB:BTJ68_05984"/>
<evidence type="ECO:0000256" key="5">
    <source>
        <dbReference type="SAM" id="MobiDB-lite"/>
    </source>
</evidence>
<feature type="compositionally biased region" description="Basic and acidic residues" evidence="5">
    <location>
        <begin position="364"/>
        <end position="375"/>
    </location>
</feature>
<dbReference type="InterPro" id="IPR000953">
    <property type="entry name" value="Chromo/chromo_shadow_dom"/>
</dbReference>
<feature type="region of interest" description="Disordered" evidence="5">
    <location>
        <begin position="469"/>
        <end position="523"/>
    </location>
</feature>
<feature type="region of interest" description="Disordered" evidence="5">
    <location>
        <begin position="13"/>
        <end position="37"/>
    </location>
</feature>
<keyword evidence="4" id="KW-0175">Coiled coil</keyword>
<feature type="region of interest" description="Disordered" evidence="5">
    <location>
        <begin position="137"/>
        <end position="404"/>
    </location>
</feature>
<dbReference type="InterPro" id="IPR051219">
    <property type="entry name" value="Heterochromatin_chromo-domain"/>
</dbReference>
<reference evidence="7 8" key="1">
    <citation type="submission" date="2017-01" db="EMBL/GenBank/DDBJ databases">
        <title>The recent genome duplication of the halophilic yeast Hortaea werneckii: insights from long-read sequencing.</title>
        <authorList>
            <person name="Sinha S."/>
            <person name="Flibotte S."/>
            <person name="Neira M."/>
            <person name="Lenassi M."/>
            <person name="Gostincar C."/>
            <person name="Stajich J.E."/>
            <person name="Nislow C.E."/>
        </authorList>
    </citation>
    <scope>NUCLEOTIDE SEQUENCE [LARGE SCALE GENOMIC DNA]</scope>
    <source>
        <strain evidence="7 8">EXF-2000</strain>
    </source>
</reference>
<feature type="region of interest" description="Disordered" evidence="5">
    <location>
        <begin position="636"/>
        <end position="671"/>
    </location>
</feature>
<feature type="compositionally biased region" description="Polar residues" evidence="5">
    <location>
        <begin position="331"/>
        <end position="355"/>
    </location>
</feature>
<dbReference type="STRING" id="1157616.A0A1Z5TBE2"/>
<feature type="compositionally biased region" description="Basic residues" evidence="5">
    <location>
        <begin position="252"/>
        <end position="263"/>
    </location>
</feature>
<feature type="coiled-coil region" evidence="4">
    <location>
        <begin position="97"/>
        <end position="124"/>
    </location>
</feature>